<dbReference type="Proteomes" id="UP000761574">
    <property type="component" value="Unassembled WGS sequence"/>
</dbReference>
<name>A0ABQ4PKT3_9GAMM</name>
<sequence length="180" mass="19955">MNIVLLTHERELTRPTNTGQLALAHFPQYCKQLVWSRINPDKGLQQACQTGEALLLFPAIDKPATSNVDSDLALISADDIAQGDAKTGTQKSIIILDATWQEARKMVRQSPYLQQANRLELQAIQDSTYQLRRNQVQGGLCTLECVQLLFSQAGLFAQAAQLGDAFAEFNRRGQSINPID</sequence>
<dbReference type="SMART" id="SM01144">
    <property type="entry name" value="DTW"/>
    <property type="match status" value="1"/>
</dbReference>
<protein>
    <recommendedName>
        <fullName evidence="1">tRNA-uridine aminocarboxypropyltransferase</fullName>
        <ecNumber evidence="1">2.5.1.25</ecNumber>
    </recommendedName>
</protein>
<dbReference type="PANTHER" id="PTHR21392:SF1">
    <property type="entry name" value="TRNA-URIDINE AMINOCARBOXYPROPYLTRANSFERASE"/>
    <property type="match status" value="1"/>
</dbReference>
<evidence type="ECO:0000256" key="3">
    <source>
        <dbReference type="ARBA" id="ARBA00022691"/>
    </source>
</evidence>
<evidence type="ECO:0000313" key="7">
    <source>
        <dbReference type="Proteomes" id="UP000761574"/>
    </source>
</evidence>
<comment type="caution">
    <text evidence="6">The sequence shown here is derived from an EMBL/GenBank/DDBJ whole genome shotgun (WGS) entry which is preliminary data.</text>
</comment>
<evidence type="ECO:0000256" key="2">
    <source>
        <dbReference type="ARBA" id="ARBA00022679"/>
    </source>
</evidence>
<gene>
    <name evidence="6" type="ORF">TUM4630_25130</name>
</gene>
<keyword evidence="4" id="KW-0819">tRNA processing</keyword>
<dbReference type="InterPro" id="IPR039262">
    <property type="entry name" value="DTWD2/TAPT"/>
</dbReference>
<evidence type="ECO:0000313" key="6">
    <source>
        <dbReference type="EMBL" id="GIU48544.1"/>
    </source>
</evidence>
<keyword evidence="7" id="KW-1185">Reference proteome</keyword>
<proteinExistence type="predicted"/>
<keyword evidence="2" id="KW-0808">Transferase</keyword>
<dbReference type="Pfam" id="PF03942">
    <property type="entry name" value="DTW"/>
    <property type="match status" value="1"/>
</dbReference>
<feature type="domain" description="DTW" evidence="5">
    <location>
        <begin position="1"/>
        <end position="178"/>
    </location>
</feature>
<evidence type="ECO:0000259" key="5">
    <source>
        <dbReference type="SMART" id="SM01144"/>
    </source>
</evidence>
<organism evidence="6 7">
    <name type="scientific">Shewanella algidipiscicola</name>
    <dbReference type="NCBI Taxonomy" id="614070"/>
    <lineage>
        <taxon>Bacteria</taxon>
        <taxon>Pseudomonadati</taxon>
        <taxon>Pseudomonadota</taxon>
        <taxon>Gammaproteobacteria</taxon>
        <taxon>Alteromonadales</taxon>
        <taxon>Shewanellaceae</taxon>
        <taxon>Shewanella</taxon>
    </lineage>
</organism>
<evidence type="ECO:0000256" key="1">
    <source>
        <dbReference type="ARBA" id="ARBA00012386"/>
    </source>
</evidence>
<dbReference type="InterPro" id="IPR005636">
    <property type="entry name" value="DTW"/>
</dbReference>
<keyword evidence="3" id="KW-0949">S-adenosyl-L-methionine</keyword>
<accession>A0ABQ4PKT3</accession>
<dbReference type="EC" id="2.5.1.25" evidence="1"/>
<dbReference type="EMBL" id="BPFB01000030">
    <property type="protein sequence ID" value="GIU48544.1"/>
    <property type="molecule type" value="Genomic_DNA"/>
</dbReference>
<dbReference type="RefSeq" id="WP_119978013.1">
    <property type="nucleotide sequence ID" value="NZ_BPFB01000030.1"/>
</dbReference>
<dbReference type="PANTHER" id="PTHR21392">
    <property type="entry name" value="TRNA-URIDINE AMINOCARBOXYPROPYLTRANSFERASE 2"/>
    <property type="match status" value="1"/>
</dbReference>
<evidence type="ECO:0000256" key="4">
    <source>
        <dbReference type="ARBA" id="ARBA00022694"/>
    </source>
</evidence>
<reference evidence="6 7" key="1">
    <citation type="submission" date="2021-05" db="EMBL/GenBank/DDBJ databases">
        <title>Molecular characterization for Shewanella algae harboring chromosomal blaOXA-55-like strains isolated from clinical and environment sample.</title>
        <authorList>
            <person name="Ohama Y."/>
            <person name="Aoki K."/>
            <person name="Harada S."/>
            <person name="Moriya K."/>
            <person name="Ishii Y."/>
            <person name="Tateda K."/>
        </authorList>
    </citation>
    <scope>NUCLEOTIDE SEQUENCE [LARGE SCALE GENOMIC DNA]</scope>
    <source>
        <strain evidence="6 7">LMG 23746</strain>
    </source>
</reference>